<dbReference type="Proteomes" id="UP000308549">
    <property type="component" value="Unassembled WGS sequence"/>
</dbReference>
<feature type="region of interest" description="Disordered" evidence="1">
    <location>
        <begin position="542"/>
        <end position="571"/>
    </location>
</feature>
<gene>
    <name evidence="2" type="ORF">B0A50_08644</name>
</gene>
<comment type="caution">
    <text evidence="2">The sequence shown here is derived from an EMBL/GenBank/DDBJ whole genome shotgun (WGS) entry which is preliminary data.</text>
</comment>
<dbReference type="Gene3D" id="1.25.10.10">
    <property type="entry name" value="Leucine-rich Repeat Variant"/>
    <property type="match status" value="1"/>
</dbReference>
<dbReference type="SUPFAM" id="SSF48371">
    <property type="entry name" value="ARM repeat"/>
    <property type="match status" value="1"/>
</dbReference>
<proteinExistence type="predicted"/>
<dbReference type="EMBL" id="NAJL01000091">
    <property type="protein sequence ID" value="TKA21948.1"/>
    <property type="molecule type" value="Genomic_DNA"/>
</dbReference>
<evidence type="ECO:0000256" key="1">
    <source>
        <dbReference type="SAM" id="MobiDB-lite"/>
    </source>
</evidence>
<dbReference type="InterPro" id="IPR016024">
    <property type="entry name" value="ARM-type_fold"/>
</dbReference>
<feature type="compositionally biased region" description="Polar residues" evidence="1">
    <location>
        <begin position="9"/>
        <end position="25"/>
    </location>
</feature>
<reference evidence="2 3" key="1">
    <citation type="submission" date="2017-03" db="EMBL/GenBank/DDBJ databases">
        <title>Genomes of endolithic fungi from Antarctica.</title>
        <authorList>
            <person name="Coleine C."/>
            <person name="Masonjones S."/>
            <person name="Stajich J.E."/>
        </authorList>
    </citation>
    <scope>NUCLEOTIDE SEQUENCE [LARGE SCALE GENOMIC DNA]</scope>
    <source>
        <strain evidence="2 3">CCFEE 6315</strain>
    </source>
</reference>
<sequence length="571" mass="62344">MEDNRKHSSPPQANLDQNPSNDINTSITVTPATIASLAEESRTSITIRHTLSEPAPLRQLTTILTSHAATAQTTGTSIAALKCIGNACIDNDSARETLTEILPFDWISTCLASANAGIQWTTVKVLYNLCSEHEGAQRQLYQASEIWYALLKLLVSPAAAQQQSEDRGLLIDVLFWITGQKKVPKDSAAAATAATTAAVAAAEEEVRLPRDILTRIIVLPCYYYDCSTAAYTVITLDERATLVEISLTFIRDPVVQRQVVEWQLVPFVWQIFLDLDEKLCQEEEQISHPTSEVVGQQQEPPSETTQLLKPLLSSIYWCLSDIAAAKIFQKVYSICDPLIEGLIILIEREGAATGIYDGYGGCTADAYVEFPRELKDAILLTEVLAARKGMANKGVERASGKHRRLAAACQVFGNLLGADTLHGGFLVSSPTNNKEALHKPLLRSLVAQQRRQEQDGAEDAADVQHSIAGLLMVFARRVQTRVREVIGEDDLTSVALRGMWEAETPQLRQDCVALVRALGKDCPENQRRFEGLAAEMMAKAAEERSAANNGADMTEGRNVDASGDTAVIDGP</sequence>
<organism evidence="2 3">
    <name type="scientific">Salinomyces thailandicus</name>
    <dbReference type="NCBI Taxonomy" id="706561"/>
    <lineage>
        <taxon>Eukaryota</taxon>
        <taxon>Fungi</taxon>
        <taxon>Dikarya</taxon>
        <taxon>Ascomycota</taxon>
        <taxon>Pezizomycotina</taxon>
        <taxon>Dothideomycetes</taxon>
        <taxon>Dothideomycetidae</taxon>
        <taxon>Mycosphaerellales</taxon>
        <taxon>Teratosphaeriaceae</taxon>
        <taxon>Salinomyces</taxon>
    </lineage>
</organism>
<name>A0A4U0TJD7_9PEZI</name>
<evidence type="ECO:0000313" key="2">
    <source>
        <dbReference type="EMBL" id="TKA21948.1"/>
    </source>
</evidence>
<dbReference type="InterPro" id="IPR011989">
    <property type="entry name" value="ARM-like"/>
</dbReference>
<accession>A0A4U0TJD7</accession>
<dbReference type="AlphaFoldDB" id="A0A4U0TJD7"/>
<dbReference type="OrthoDB" id="26149at2759"/>
<keyword evidence="3" id="KW-1185">Reference proteome</keyword>
<evidence type="ECO:0000313" key="3">
    <source>
        <dbReference type="Proteomes" id="UP000308549"/>
    </source>
</evidence>
<protein>
    <recommendedName>
        <fullName evidence="4">Copper transport protein 86</fullName>
    </recommendedName>
</protein>
<evidence type="ECO:0008006" key="4">
    <source>
        <dbReference type="Google" id="ProtNLM"/>
    </source>
</evidence>
<feature type="region of interest" description="Disordered" evidence="1">
    <location>
        <begin position="1"/>
        <end position="25"/>
    </location>
</feature>